<dbReference type="SMART" id="SM00345">
    <property type="entry name" value="HTH_GNTR"/>
    <property type="match status" value="1"/>
</dbReference>
<dbReference type="SMART" id="SM00895">
    <property type="entry name" value="FCD"/>
    <property type="match status" value="1"/>
</dbReference>
<dbReference type="GO" id="GO:0003677">
    <property type="term" value="F:DNA binding"/>
    <property type="evidence" value="ECO:0007669"/>
    <property type="project" value="UniProtKB-KW"/>
</dbReference>
<dbReference type="PROSITE" id="PS50949">
    <property type="entry name" value="HTH_GNTR"/>
    <property type="match status" value="1"/>
</dbReference>
<keyword evidence="6" id="KW-1185">Reference proteome</keyword>
<dbReference type="Gene3D" id="1.10.10.10">
    <property type="entry name" value="Winged helix-like DNA-binding domain superfamily/Winged helix DNA-binding domain"/>
    <property type="match status" value="1"/>
</dbReference>
<keyword evidence="2 5" id="KW-0238">DNA-binding</keyword>
<dbReference type="AlphaFoldDB" id="A0A841KLW5"/>
<dbReference type="Pfam" id="PF00392">
    <property type="entry name" value="GntR"/>
    <property type="match status" value="1"/>
</dbReference>
<evidence type="ECO:0000313" key="6">
    <source>
        <dbReference type="Proteomes" id="UP000579281"/>
    </source>
</evidence>
<dbReference type="CDD" id="cd07377">
    <property type="entry name" value="WHTH_GntR"/>
    <property type="match status" value="1"/>
</dbReference>
<proteinExistence type="predicted"/>
<dbReference type="SUPFAM" id="SSF48008">
    <property type="entry name" value="GntR ligand-binding domain-like"/>
    <property type="match status" value="1"/>
</dbReference>
<evidence type="ECO:0000256" key="3">
    <source>
        <dbReference type="ARBA" id="ARBA00023163"/>
    </source>
</evidence>
<dbReference type="EMBL" id="JACHEN010000002">
    <property type="protein sequence ID" value="MBB6214393.1"/>
    <property type="molecule type" value="Genomic_DNA"/>
</dbReference>
<dbReference type="InterPro" id="IPR036390">
    <property type="entry name" value="WH_DNA-bd_sf"/>
</dbReference>
<dbReference type="Gene3D" id="1.20.120.530">
    <property type="entry name" value="GntR ligand-binding domain-like"/>
    <property type="match status" value="1"/>
</dbReference>
<dbReference type="InterPro" id="IPR036388">
    <property type="entry name" value="WH-like_DNA-bd_sf"/>
</dbReference>
<dbReference type="SUPFAM" id="SSF46785">
    <property type="entry name" value="Winged helix' DNA-binding domain"/>
    <property type="match status" value="1"/>
</dbReference>
<evidence type="ECO:0000259" key="4">
    <source>
        <dbReference type="PROSITE" id="PS50949"/>
    </source>
</evidence>
<dbReference type="RefSeq" id="WP_184307785.1">
    <property type="nucleotide sequence ID" value="NZ_JACHEN010000002.1"/>
</dbReference>
<dbReference type="InterPro" id="IPR000524">
    <property type="entry name" value="Tscrpt_reg_HTH_GntR"/>
</dbReference>
<feature type="domain" description="HTH gntR-type" evidence="4">
    <location>
        <begin position="8"/>
        <end position="75"/>
    </location>
</feature>
<dbReference type="Pfam" id="PF07729">
    <property type="entry name" value="FCD"/>
    <property type="match status" value="1"/>
</dbReference>
<dbReference type="Proteomes" id="UP000579281">
    <property type="component" value="Unassembled WGS sequence"/>
</dbReference>
<dbReference type="PANTHER" id="PTHR43537">
    <property type="entry name" value="TRANSCRIPTIONAL REGULATOR, GNTR FAMILY"/>
    <property type="match status" value="1"/>
</dbReference>
<reference evidence="5 6" key="1">
    <citation type="submission" date="2020-08" db="EMBL/GenBank/DDBJ databases">
        <title>Genomic Encyclopedia of Type Strains, Phase IV (KMG-IV): sequencing the most valuable type-strain genomes for metagenomic binning, comparative biology and taxonomic classification.</title>
        <authorList>
            <person name="Goeker M."/>
        </authorList>
    </citation>
    <scope>NUCLEOTIDE SEQUENCE [LARGE SCALE GENOMIC DNA]</scope>
    <source>
        <strain evidence="5 6">DSM 103526</strain>
    </source>
</reference>
<dbReference type="PANTHER" id="PTHR43537:SF24">
    <property type="entry name" value="GLUCONATE OPERON TRANSCRIPTIONAL REPRESSOR"/>
    <property type="match status" value="1"/>
</dbReference>
<evidence type="ECO:0000256" key="2">
    <source>
        <dbReference type="ARBA" id="ARBA00023125"/>
    </source>
</evidence>
<evidence type="ECO:0000256" key="1">
    <source>
        <dbReference type="ARBA" id="ARBA00023015"/>
    </source>
</evidence>
<gene>
    <name evidence="5" type="ORF">HNQ80_000473</name>
</gene>
<dbReference type="InterPro" id="IPR008920">
    <property type="entry name" value="TF_FadR/GntR_C"/>
</dbReference>
<sequence>MTNSHFKGMNSDEIYYALKEDILNLRLEPGQLISENEISKKYNVSRTPVKTAFLRLSSEKFIEIVPQKGTYVTLLDMELIKEIIYMRNVLESTVIKGVIGNIPEEILCKLEENLKRQGALVSKPDIDPTEFYRIDSQFHGILFDFAGKTKLWEIIQEFQVYYTRFRMLDIVAVGKFDRLYEEHCELFEIIKNGRVDKLDEMMDRHLHGNINRLGDKIYNELKDYFIQKR</sequence>
<name>A0A841KLW5_9FIRM</name>
<dbReference type="GO" id="GO:0003700">
    <property type="term" value="F:DNA-binding transcription factor activity"/>
    <property type="evidence" value="ECO:0007669"/>
    <property type="project" value="InterPro"/>
</dbReference>
<protein>
    <submittedName>
        <fullName evidence="5">DNA-binding GntR family transcriptional regulator</fullName>
    </submittedName>
</protein>
<keyword evidence="3" id="KW-0804">Transcription</keyword>
<dbReference type="InterPro" id="IPR011711">
    <property type="entry name" value="GntR_C"/>
</dbReference>
<evidence type="ECO:0000313" key="5">
    <source>
        <dbReference type="EMBL" id="MBB6214393.1"/>
    </source>
</evidence>
<keyword evidence="1" id="KW-0805">Transcription regulation</keyword>
<organism evidence="5 6">
    <name type="scientific">Anaerosolibacter carboniphilus</name>
    <dbReference type="NCBI Taxonomy" id="1417629"/>
    <lineage>
        <taxon>Bacteria</taxon>
        <taxon>Bacillati</taxon>
        <taxon>Bacillota</taxon>
        <taxon>Clostridia</taxon>
        <taxon>Peptostreptococcales</taxon>
        <taxon>Thermotaleaceae</taxon>
        <taxon>Anaerosolibacter</taxon>
    </lineage>
</organism>
<accession>A0A841KLW5</accession>
<comment type="caution">
    <text evidence="5">The sequence shown here is derived from an EMBL/GenBank/DDBJ whole genome shotgun (WGS) entry which is preliminary data.</text>
</comment>